<gene>
    <name evidence="1" type="ORF">M9H77_02865</name>
</gene>
<dbReference type="Proteomes" id="UP001060085">
    <property type="component" value="Linkage Group LG01"/>
</dbReference>
<accession>A0ACC0C9L2</accession>
<sequence length="541" mass="61237">MVLCFRVLFFSMEIISCNPVSHRCILKFQGTAVQRSLSSHETELDIFRGRSLISFVNKPELQICRYFSADQFVSRKCKGRSSIVVNAIKGFEHADPNVLTESYRSYVLDGDESARNTSGKSIPKVVIPGLPDEAKDEYVASVTSCSWEWKPKLNVHYEKAGSENVDSPPVLFLPGFGVGSFHYQKQLKDLGRDFRAWAPDFLGQGLSLPCEDPTLCRKISDKSESVLYNLLWGFGDESQPWAKELVYSIDLWRDQVRYFIEEVIGEPVYIVGNSLGGYVALYFAACHPELVKGVTLLNATPFWGFLPNPVKSPRLSRIFPWAGTFPIPPAVRKLTEVVWQKISDPESIAEILRQVYADHSTNVDEVFSQILEVTKHPAAAASLASIMFAPQGQLTFKEALSRCRVNNIPVCLVYGKEDPWVKPIWGLQVKHQFPEAPYYEISPAGHCPHDEVPEVVNFLLRGWIRNVESQGSVELPLLDCPESFQYDFSKDLEFTRDGSRKSVRVNFYGSRSSFWNRMRSFFKPLVKDQGIDSTKAPTLFK</sequence>
<protein>
    <submittedName>
        <fullName evidence="1">Uncharacterized protein</fullName>
    </submittedName>
</protein>
<reference evidence="2" key="1">
    <citation type="journal article" date="2023" name="Nat. Plants">
        <title>Single-cell RNA sequencing provides a high-resolution roadmap for understanding the multicellular compartmentation of specialized metabolism.</title>
        <authorList>
            <person name="Sun S."/>
            <person name="Shen X."/>
            <person name="Li Y."/>
            <person name="Li Y."/>
            <person name="Wang S."/>
            <person name="Li R."/>
            <person name="Zhang H."/>
            <person name="Shen G."/>
            <person name="Guo B."/>
            <person name="Wei J."/>
            <person name="Xu J."/>
            <person name="St-Pierre B."/>
            <person name="Chen S."/>
            <person name="Sun C."/>
        </authorList>
    </citation>
    <scope>NUCLEOTIDE SEQUENCE [LARGE SCALE GENOMIC DNA]</scope>
</reference>
<evidence type="ECO:0000313" key="1">
    <source>
        <dbReference type="EMBL" id="KAI5681637.1"/>
    </source>
</evidence>
<dbReference type="EMBL" id="CM044701">
    <property type="protein sequence ID" value="KAI5681637.1"/>
    <property type="molecule type" value="Genomic_DNA"/>
</dbReference>
<proteinExistence type="predicted"/>
<evidence type="ECO:0000313" key="2">
    <source>
        <dbReference type="Proteomes" id="UP001060085"/>
    </source>
</evidence>
<comment type="caution">
    <text evidence="1">The sequence shown here is derived from an EMBL/GenBank/DDBJ whole genome shotgun (WGS) entry which is preliminary data.</text>
</comment>
<name>A0ACC0C9L2_CATRO</name>
<organism evidence="1 2">
    <name type="scientific">Catharanthus roseus</name>
    <name type="common">Madagascar periwinkle</name>
    <name type="synonym">Vinca rosea</name>
    <dbReference type="NCBI Taxonomy" id="4058"/>
    <lineage>
        <taxon>Eukaryota</taxon>
        <taxon>Viridiplantae</taxon>
        <taxon>Streptophyta</taxon>
        <taxon>Embryophyta</taxon>
        <taxon>Tracheophyta</taxon>
        <taxon>Spermatophyta</taxon>
        <taxon>Magnoliopsida</taxon>
        <taxon>eudicotyledons</taxon>
        <taxon>Gunneridae</taxon>
        <taxon>Pentapetalae</taxon>
        <taxon>asterids</taxon>
        <taxon>lamiids</taxon>
        <taxon>Gentianales</taxon>
        <taxon>Apocynaceae</taxon>
        <taxon>Rauvolfioideae</taxon>
        <taxon>Vinceae</taxon>
        <taxon>Catharanthinae</taxon>
        <taxon>Catharanthus</taxon>
    </lineage>
</organism>
<keyword evidence="2" id="KW-1185">Reference proteome</keyword>